<gene>
    <name evidence="1" type="ORF">SAMN05216296_1990</name>
</gene>
<proteinExistence type="predicted"/>
<sequence>MSDQTIGNHFSTSEREALIRLCESREAVASFLWSSGSDCREKSRLEDAMEQLLDLIKYE</sequence>
<organism evidence="1 2">
    <name type="scientific">Pseudomonas pohangensis</name>
    <dbReference type="NCBI Taxonomy" id="364197"/>
    <lineage>
        <taxon>Bacteria</taxon>
        <taxon>Pseudomonadati</taxon>
        <taxon>Pseudomonadota</taxon>
        <taxon>Gammaproteobacteria</taxon>
        <taxon>Pseudomonadales</taxon>
        <taxon>Pseudomonadaceae</taxon>
        <taxon>Pseudomonas</taxon>
    </lineage>
</organism>
<dbReference type="RefSeq" id="WP_090194593.1">
    <property type="nucleotide sequence ID" value="NZ_LT629785.1"/>
</dbReference>
<reference evidence="2" key="1">
    <citation type="submission" date="2016-10" db="EMBL/GenBank/DDBJ databases">
        <authorList>
            <person name="Varghese N."/>
            <person name="Submissions S."/>
        </authorList>
    </citation>
    <scope>NUCLEOTIDE SEQUENCE [LARGE SCALE GENOMIC DNA]</scope>
    <source>
        <strain evidence="2">DSM 17875</strain>
    </source>
</reference>
<dbReference type="Proteomes" id="UP000243232">
    <property type="component" value="Chromosome I"/>
</dbReference>
<dbReference type="EMBL" id="LT629785">
    <property type="protein sequence ID" value="SDU13803.1"/>
    <property type="molecule type" value="Genomic_DNA"/>
</dbReference>
<accession>A0A1H2G2F3</accession>
<name>A0A1H2G2F3_9PSED</name>
<protein>
    <submittedName>
        <fullName evidence="1">Uncharacterized protein</fullName>
    </submittedName>
</protein>
<keyword evidence="2" id="KW-1185">Reference proteome</keyword>
<evidence type="ECO:0000313" key="1">
    <source>
        <dbReference type="EMBL" id="SDU13803.1"/>
    </source>
</evidence>
<dbReference type="STRING" id="364197.SAMN05216296_1990"/>
<evidence type="ECO:0000313" key="2">
    <source>
        <dbReference type="Proteomes" id="UP000243232"/>
    </source>
</evidence>
<dbReference type="AlphaFoldDB" id="A0A1H2G2F3"/>